<keyword evidence="3" id="KW-1185">Reference proteome</keyword>
<evidence type="ECO:0000313" key="2">
    <source>
        <dbReference type="EMBL" id="KAK1532805.1"/>
    </source>
</evidence>
<dbReference type="AlphaFoldDB" id="A0AAJ0E4S5"/>
<keyword evidence="1" id="KW-0732">Signal</keyword>
<protein>
    <submittedName>
        <fullName evidence="2">Uncharacterized protein</fullName>
    </submittedName>
</protein>
<feature type="signal peptide" evidence="1">
    <location>
        <begin position="1"/>
        <end position="20"/>
    </location>
</feature>
<evidence type="ECO:0000313" key="3">
    <source>
        <dbReference type="Proteomes" id="UP001240678"/>
    </source>
</evidence>
<dbReference type="Proteomes" id="UP001240678">
    <property type="component" value="Unassembled WGS sequence"/>
</dbReference>
<feature type="chain" id="PRO_5042535955" evidence="1">
    <location>
        <begin position="21"/>
        <end position="71"/>
    </location>
</feature>
<name>A0AAJ0E4S5_9PEZI</name>
<gene>
    <name evidence="2" type="ORF">CCOS01_04788</name>
</gene>
<sequence length="71" mass="7568">MRRELTCAFAAFTATTVALGTEVKTLSTKTADCSFTSSYDKLPTSTTGQVGTSSVNCGLLDIYLIIRVLII</sequence>
<dbReference type="GeneID" id="85336516"/>
<reference evidence="2 3" key="1">
    <citation type="submission" date="2016-10" db="EMBL/GenBank/DDBJ databases">
        <title>The genome sequence of Colletotrichum fioriniae PJ7.</title>
        <authorList>
            <person name="Baroncelli R."/>
        </authorList>
    </citation>
    <scope>NUCLEOTIDE SEQUENCE [LARGE SCALE GENOMIC DNA]</scope>
    <source>
        <strain evidence="2 3">IMI 309622</strain>
    </source>
</reference>
<proteinExistence type="predicted"/>
<dbReference type="RefSeq" id="XP_060316927.1">
    <property type="nucleotide sequence ID" value="XM_060452969.1"/>
</dbReference>
<accession>A0AAJ0E4S5</accession>
<comment type="caution">
    <text evidence="2">The sequence shown here is derived from an EMBL/GenBank/DDBJ whole genome shotgun (WGS) entry which is preliminary data.</text>
</comment>
<dbReference type="EMBL" id="MOOE01000004">
    <property type="protein sequence ID" value="KAK1532805.1"/>
    <property type="molecule type" value="Genomic_DNA"/>
</dbReference>
<organism evidence="2 3">
    <name type="scientific">Colletotrichum costaricense</name>
    <dbReference type="NCBI Taxonomy" id="1209916"/>
    <lineage>
        <taxon>Eukaryota</taxon>
        <taxon>Fungi</taxon>
        <taxon>Dikarya</taxon>
        <taxon>Ascomycota</taxon>
        <taxon>Pezizomycotina</taxon>
        <taxon>Sordariomycetes</taxon>
        <taxon>Hypocreomycetidae</taxon>
        <taxon>Glomerellales</taxon>
        <taxon>Glomerellaceae</taxon>
        <taxon>Colletotrichum</taxon>
        <taxon>Colletotrichum acutatum species complex</taxon>
    </lineage>
</organism>
<evidence type="ECO:0000256" key="1">
    <source>
        <dbReference type="SAM" id="SignalP"/>
    </source>
</evidence>